<keyword evidence="6 7" id="KW-0472">Membrane</keyword>
<name>A0A537LZH9_9BACT</name>
<dbReference type="PROSITE" id="PS50928">
    <property type="entry name" value="ABC_TM1"/>
    <property type="match status" value="1"/>
</dbReference>
<dbReference type="Gene3D" id="1.10.3720.10">
    <property type="entry name" value="MetI-like"/>
    <property type="match status" value="1"/>
</dbReference>
<evidence type="ECO:0000256" key="5">
    <source>
        <dbReference type="ARBA" id="ARBA00022989"/>
    </source>
</evidence>
<dbReference type="EMBL" id="VBAM01000161">
    <property type="protein sequence ID" value="TMJ13392.1"/>
    <property type="molecule type" value="Genomic_DNA"/>
</dbReference>
<evidence type="ECO:0000259" key="8">
    <source>
        <dbReference type="PROSITE" id="PS50928"/>
    </source>
</evidence>
<accession>A0A537LZH9</accession>
<organism evidence="9 10">
    <name type="scientific">Candidatus Segetimicrobium genomatis</name>
    <dbReference type="NCBI Taxonomy" id="2569760"/>
    <lineage>
        <taxon>Bacteria</taxon>
        <taxon>Bacillati</taxon>
        <taxon>Candidatus Sysuimicrobiota</taxon>
        <taxon>Candidatus Sysuimicrobiia</taxon>
        <taxon>Candidatus Sysuimicrobiales</taxon>
        <taxon>Candidatus Segetimicrobiaceae</taxon>
        <taxon>Candidatus Segetimicrobium</taxon>
    </lineage>
</organism>
<dbReference type="AlphaFoldDB" id="A0A537LZH9"/>
<evidence type="ECO:0000256" key="7">
    <source>
        <dbReference type="RuleBase" id="RU363032"/>
    </source>
</evidence>
<keyword evidence="3" id="KW-1003">Cell membrane</keyword>
<comment type="subcellular location">
    <subcellularLocation>
        <location evidence="1 7">Cell membrane</location>
        <topology evidence="1 7">Multi-pass membrane protein</topology>
    </subcellularLocation>
</comment>
<dbReference type="InterPro" id="IPR035906">
    <property type="entry name" value="MetI-like_sf"/>
</dbReference>
<keyword evidence="5 7" id="KW-1133">Transmembrane helix</keyword>
<keyword evidence="4 7" id="KW-0812">Transmembrane</keyword>
<dbReference type="Proteomes" id="UP000320393">
    <property type="component" value="Unassembled WGS sequence"/>
</dbReference>
<dbReference type="GO" id="GO:0005886">
    <property type="term" value="C:plasma membrane"/>
    <property type="evidence" value="ECO:0007669"/>
    <property type="project" value="UniProtKB-SubCell"/>
</dbReference>
<dbReference type="Pfam" id="PF12911">
    <property type="entry name" value="OppC_N"/>
    <property type="match status" value="1"/>
</dbReference>
<dbReference type="InterPro" id="IPR000515">
    <property type="entry name" value="MetI-like"/>
</dbReference>
<dbReference type="Pfam" id="PF00528">
    <property type="entry name" value="BPD_transp_1"/>
    <property type="match status" value="1"/>
</dbReference>
<dbReference type="PANTHER" id="PTHR43386">
    <property type="entry name" value="OLIGOPEPTIDE TRANSPORT SYSTEM PERMEASE PROTEIN APPC"/>
    <property type="match status" value="1"/>
</dbReference>
<feature type="domain" description="ABC transmembrane type-1" evidence="8">
    <location>
        <begin position="99"/>
        <end position="287"/>
    </location>
</feature>
<evidence type="ECO:0000313" key="10">
    <source>
        <dbReference type="Proteomes" id="UP000320393"/>
    </source>
</evidence>
<feature type="transmembrane region" description="Helical" evidence="7">
    <location>
        <begin position="143"/>
        <end position="174"/>
    </location>
</feature>
<sequence length="301" mass="31858">MRLSTPGSAWAERRPVAATAGAASPLRWLPRPVARSPLALVALGLVAAWVVAAFSAPVLAPHLPLAQDIVHRLSPPSRDHWLGTDPLGRDVLSRILYGARLSIPVGAAAVVLAGGLGIALGGAAGFMGGIIDETIMRITDLMLAFPTVILAMVITAALGAGIQNAVLAIMVAWWPSYARLERGLVLAVRQREFVEAARVLGASRLRIALRHVLPATISPIVILGTLDVGHAILTFASLSFLGLGPPPQIPEWGSMIAAGRNYLNQWWIATFPGLAILSLVLAFNVVGDSLRDLLDPRLRRV</sequence>
<keyword evidence="2 7" id="KW-0813">Transport</keyword>
<dbReference type="GO" id="GO:0055085">
    <property type="term" value="P:transmembrane transport"/>
    <property type="evidence" value="ECO:0007669"/>
    <property type="project" value="InterPro"/>
</dbReference>
<gene>
    <name evidence="9" type="ORF">E6H02_05145</name>
</gene>
<dbReference type="PANTHER" id="PTHR43386:SF1">
    <property type="entry name" value="D,D-DIPEPTIDE TRANSPORT SYSTEM PERMEASE PROTEIN DDPC-RELATED"/>
    <property type="match status" value="1"/>
</dbReference>
<comment type="caution">
    <text evidence="9">The sequence shown here is derived from an EMBL/GenBank/DDBJ whole genome shotgun (WGS) entry which is preliminary data.</text>
</comment>
<reference evidence="9 10" key="1">
    <citation type="journal article" date="2019" name="Nat. Microbiol.">
        <title>Mediterranean grassland soil C-N compound turnover is dependent on rainfall and depth, and is mediated by genomically divergent microorganisms.</title>
        <authorList>
            <person name="Diamond S."/>
            <person name="Andeer P.F."/>
            <person name="Li Z."/>
            <person name="Crits-Christoph A."/>
            <person name="Burstein D."/>
            <person name="Anantharaman K."/>
            <person name="Lane K.R."/>
            <person name="Thomas B.C."/>
            <person name="Pan C."/>
            <person name="Northen T.R."/>
            <person name="Banfield J.F."/>
        </authorList>
    </citation>
    <scope>NUCLEOTIDE SEQUENCE [LARGE SCALE GENOMIC DNA]</scope>
    <source>
        <strain evidence="9">NP_5</strain>
    </source>
</reference>
<evidence type="ECO:0000256" key="3">
    <source>
        <dbReference type="ARBA" id="ARBA00022475"/>
    </source>
</evidence>
<dbReference type="InterPro" id="IPR025966">
    <property type="entry name" value="OppC_N"/>
</dbReference>
<comment type="similarity">
    <text evidence="7">Belongs to the binding-protein-dependent transport system permease family.</text>
</comment>
<dbReference type="SUPFAM" id="SSF161098">
    <property type="entry name" value="MetI-like"/>
    <property type="match status" value="1"/>
</dbReference>
<evidence type="ECO:0000256" key="2">
    <source>
        <dbReference type="ARBA" id="ARBA00022448"/>
    </source>
</evidence>
<dbReference type="InterPro" id="IPR050366">
    <property type="entry name" value="BP-dependent_transpt_permease"/>
</dbReference>
<evidence type="ECO:0000256" key="1">
    <source>
        <dbReference type="ARBA" id="ARBA00004651"/>
    </source>
</evidence>
<proteinExistence type="inferred from homology"/>
<protein>
    <submittedName>
        <fullName evidence="9">ABC transporter permease</fullName>
    </submittedName>
</protein>
<dbReference type="CDD" id="cd06261">
    <property type="entry name" value="TM_PBP2"/>
    <property type="match status" value="1"/>
</dbReference>
<feature type="transmembrane region" description="Helical" evidence="7">
    <location>
        <begin position="37"/>
        <end position="60"/>
    </location>
</feature>
<feature type="transmembrane region" description="Helical" evidence="7">
    <location>
        <begin position="266"/>
        <end position="286"/>
    </location>
</feature>
<feature type="transmembrane region" description="Helical" evidence="7">
    <location>
        <begin position="220"/>
        <end position="245"/>
    </location>
</feature>
<evidence type="ECO:0000313" key="9">
    <source>
        <dbReference type="EMBL" id="TMJ13392.1"/>
    </source>
</evidence>
<feature type="transmembrane region" description="Helical" evidence="7">
    <location>
        <begin position="105"/>
        <end position="131"/>
    </location>
</feature>
<evidence type="ECO:0000256" key="6">
    <source>
        <dbReference type="ARBA" id="ARBA00023136"/>
    </source>
</evidence>
<evidence type="ECO:0000256" key="4">
    <source>
        <dbReference type="ARBA" id="ARBA00022692"/>
    </source>
</evidence>